<dbReference type="OrthoDB" id="9789368at2"/>
<evidence type="ECO:0008006" key="10">
    <source>
        <dbReference type="Google" id="ProtNLM"/>
    </source>
</evidence>
<dbReference type="Proteomes" id="UP000094501">
    <property type="component" value="Unassembled WGS sequence"/>
</dbReference>
<comment type="subcellular location">
    <subcellularLocation>
        <location evidence="1">Cell outer membrane</location>
    </subcellularLocation>
</comment>
<keyword evidence="6" id="KW-0472">Membrane</keyword>
<evidence type="ECO:0000256" key="4">
    <source>
        <dbReference type="ARBA" id="ARBA00022452"/>
    </source>
</evidence>
<dbReference type="NCBIfam" id="TIGR01844">
    <property type="entry name" value="type_I_sec_TolC"/>
    <property type="match status" value="1"/>
</dbReference>
<evidence type="ECO:0000256" key="7">
    <source>
        <dbReference type="ARBA" id="ARBA00023237"/>
    </source>
</evidence>
<name>A0A1E3VZF2_9HYPH</name>
<evidence type="ECO:0000313" key="9">
    <source>
        <dbReference type="Proteomes" id="UP000094501"/>
    </source>
</evidence>
<dbReference type="SUPFAM" id="SSF56954">
    <property type="entry name" value="Outer membrane efflux proteins (OEP)"/>
    <property type="match status" value="1"/>
</dbReference>
<dbReference type="PANTHER" id="PTHR30026:SF22">
    <property type="entry name" value="OUTER MEMBRANE EFFLUX PROTEIN"/>
    <property type="match status" value="1"/>
</dbReference>
<dbReference type="STRING" id="1774968.AUC68_07095"/>
<gene>
    <name evidence="8" type="ORF">AUC68_07095</name>
</gene>
<dbReference type="GO" id="GO:0015562">
    <property type="term" value="F:efflux transmembrane transporter activity"/>
    <property type="evidence" value="ECO:0007669"/>
    <property type="project" value="InterPro"/>
</dbReference>
<evidence type="ECO:0000256" key="2">
    <source>
        <dbReference type="ARBA" id="ARBA00007613"/>
    </source>
</evidence>
<comment type="caution">
    <text evidence="8">The sequence shown here is derived from an EMBL/GenBank/DDBJ whole genome shotgun (WGS) entry which is preliminary data.</text>
</comment>
<evidence type="ECO:0000256" key="3">
    <source>
        <dbReference type="ARBA" id="ARBA00022448"/>
    </source>
</evidence>
<dbReference type="InterPro" id="IPR051906">
    <property type="entry name" value="TolC-like"/>
</dbReference>
<keyword evidence="4" id="KW-1134">Transmembrane beta strand</keyword>
<dbReference type="EMBL" id="LPWG01000012">
    <property type="protein sequence ID" value="ODR98928.1"/>
    <property type="molecule type" value="Genomic_DNA"/>
</dbReference>
<sequence>MVALGVGLLVGAFSGLAPTSASSETLEQALADAYLLNPRLNAERARLRAIDEQVALAKSGLRPTITGTGEAAYVNQNSNFAGASTSLSALGGGLTSDGVSHPHGYAVTLSQLLFGGFQNLNAVREAKSLVQAQREALRQVEQVVLLDAATAYVNVVRDQAVVRLRENDVRVLTEQLKATRDRFDVGEVTRTDVAQAEARRSEALATLAGAQANLKSSRATYEQVVGHPPGTLQAPPSIRHLLPNSLDVAMTLGDGENPTILAAVYNEESSLYAVERIMGEMLPQVSLQAQYEKAFDQSSSIADVETTSVTGRVSVPLYQGGSVSARVRQAKETNTQLKREVEDARLRVHADVIANWGILQSSGPAIRSAESAVSANKIALTGVREEEKVGQRTTLDVLDAQRELLNSQIGLVSALRDRVVAEYSLYSAIGRMDAQTLGLSVPYYDPFEHYEIVKNKLFGLKPPEPPLADN</sequence>
<dbReference type="GO" id="GO:0015288">
    <property type="term" value="F:porin activity"/>
    <property type="evidence" value="ECO:0007669"/>
    <property type="project" value="TreeGrafter"/>
</dbReference>
<keyword evidence="3" id="KW-0813">Transport</keyword>
<dbReference type="AlphaFoldDB" id="A0A1E3VZF2"/>
<evidence type="ECO:0000313" key="8">
    <source>
        <dbReference type="EMBL" id="ODR98928.1"/>
    </source>
</evidence>
<organism evidence="8 9">
    <name type="scientific">Methyloceanibacter methanicus</name>
    <dbReference type="NCBI Taxonomy" id="1774968"/>
    <lineage>
        <taxon>Bacteria</taxon>
        <taxon>Pseudomonadati</taxon>
        <taxon>Pseudomonadota</taxon>
        <taxon>Alphaproteobacteria</taxon>
        <taxon>Hyphomicrobiales</taxon>
        <taxon>Hyphomicrobiaceae</taxon>
        <taxon>Methyloceanibacter</taxon>
    </lineage>
</organism>
<accession>A0A1E3VZF2</accession>
<dbReference type="RefSeq" id="WP_069437648.1">
    <property type="nucleotide sequence ID" value="NZ_LPWG01000012.1"/>
</dbReference>
<dbReference type="PANTHER" id="PTHR30026">
    <property type="entry name" value="OUTER MEMBRANE PROTEIN TOLC"/>
    <property type="match status" value="1"/>
</dbReference>
<keyword evidence="7" id="KW-0998">Cell outer membrane</keyword>
<dbReference type="GO" id="GO:0009279">
    <property type="term" value="C:cell outer membrane"/>
    <property type="evidence" value="ECO:0007669"/>
    <property type="project" value="UniProtKB-SubCell"/>
</dbReference>
<evidence type="ECO:0000256" key="1">
    <source>
        <dbReference type="ARBA" id="ARBA00004442"/>
    </source>
</evidence>
<protein>
    <recommendedName>
        <fullName evidence="10">Channel protein TolC</fullName>
    </recommendedName>
</protein>
<dbReference type="Pfam" id="PF02321">
    <property type="entry name" value="OEP"/>
    <property type="match status" value="2"/>
</dbReference>
<proteinExistence type="inferred from homology"/>
<dbReference type="GO" id="GO:1990281">
    <property type="term" value="C:efflux pump complex"/>
    <property type="evidence" value="ECO:0007669"/>
    <property type="project" value="TreeGrafter"/>
</dbReference>
<keyword evidence="9" id="KW-1185">Reference proteome</keyword>
<evidence type="ECO:0000256" key="6">
    <source>
        <dbReference type="ARBA" id="ARBA00023136"/>
    </source>
</evidence>
<comment type="similarity">
    <text evidence="2">Belongs to the outer membrane factor (OMF) (TC 1.B.17) family.</text>
</comment>
<dbReference type="InterPro" id="IPR010130">
    <property type="entry name" value="T1SS_OMP_TolC"/>
</dbReference>
<dbReference type="Gene3D" id="1.20.1600.10">
    <property type="entry name" value="Outer membrane efflux proteins (OEP)"/>
    <property type="match status" value="1"/>
</dbReference>
<keyword evidence="5" id="KW-0812">Transmembrane</keyword>
<evidence type="ECO:0000256" key="5">
    <source>
        <dbReference type="ARBA" id="ARBA00022692"/>
    </source>
</evidence>
<dbReference type="InterPro" id="IPR003423">
    <property type="entry name" value="OMP_efflux"/>
</dbReference>
<reference evidence="8 9" key="1">
    <citation type="journal article" date="2016" name="Environ. Microbiol.">
        <title>New Methyloceanibacter diversity from North Sea sediments includes methanotroph containing solely the soluble methane monooxygenase.</title>
        <authorList>
            <person name="Vekeman B."/>
            <person name="Kerckhof F.M."/>
            <person name="Cremers G."/>
            <person name="de Vos P."/>
            <person name="Vandamme P."/>
            <person name="Boon N."/>
            <person name="Op den Camp H.J."/>
            <person name="Heylen K."/>
        </authorList>
    </citation>
    <scope>NUCLEOTIDE SEQUENCE [LARGE SCALE GENOMIC DNA]</scope>
    <source>
        <strain evidence="8 9">R-67174</strain>
    </source>
</reference>